<evidence type="ECO:0000313" key="3">
    <source>
        <dbReference type="EMBL" id="MEX1667713.1"/>
    </source>
</evidence>
<keyword evidence="2" id="KW-0812">Transmembrane</keyword>
<gene>
    <name evidence="3" type="ORF">AB4876_02255</name>
</gene>
<evidence type="ECO:0000256" key="2">
    <source>
        <dbReference type="SAM" id="Phobius"/>
    </source>
</evidence>
<name>A0ABV3U1L3_9GAMM</name>
<keyword evidence="2" id="KW-0472">Membrane</keyword>
<protein>
    <submittedName>
        <fullName evidence="3">Uncharacterized protein</fullName>
    </submittedName>
</protein>
<keyword evidence="4" id="KW-1185">Reference proteome</keyword>
<organism evidence="3 4">
    <name type="scientific">Zhongshania guokunii</name>
    <dbReference type="NCBI Taxonomy" id="641783"/>
    <lineage>
        <taxon>Bacteria</taxon>
        <taxon>Pseudomonadati</taxon>
        <taxon>Pseudomonadota</taxon>
        <taxon>Gammaproteobacteria</taxon>
        <taxon>Cellvibrionales</taxon>
        <taxon>Spongiibacteraceae</taxon>
        <taxon>Zhongshania</taxon>
    </lineage>
</organism>
<sequence length="143" mass="15257">MIDLDDYGLAWQVYLGVGVVAMLLWFLLLRRISSVFVRYWLLFAALAFLFVPGRHPAAPHLWVPGSPAAVLSLLTEGVESAMPILIILGAGQILALILGLAAMTWLPNSAVAPSKPAESKPGRAKSAGAQSRGLAAERKEPSL</sequence>
<feature type="transmembrane region" description="Helical" evidence="2">
    <location>
        <begin position="12"/>
        <end position="29"/>
    </location>
</feature>
<comment type="caution">
    <text evidence="3">The sequence shown here is derived from an EMBL/GenBank/DDBJ whole genome shotgun (WGS) entry which is preliminary data.</text>
</comment>
<dbReference type="EMBL" id="JBFRYA010000001">
    <property type="protein sequence ID" value="MEX1667713.1"/>
    <property type="molecule type" value="Genomic_DNA"/>
</dbReference>
<evidence type="ECO:0000256" key="1">
    <source>
        <dbReference type="SAM" id="MobiDB-lite"/>
    </source>
</evidence>
<dbReference type="Proteomes" id="UP001557485">
    <property type="component" value="Unassembled WGS sequence"/>
</dbReference>
<feature type="transmembrane region" description="Helical" evidence="2">
    <location>
        <begin position="36"/>
        <end position="53"/>
    </location>
</feature>
<reference evidence="3 4" key="1">
    <citation type="journal article" date="2011" name="Int. J. Syst. Evol. Microbiol.">
        <title>Zhongshania antarctica gen. nov., sp. nov. and Zhongshania guokunii sp. nov., gammaproteobacteria respectively isolated from coastal attached (fast) ice and surface seawater of the Antarctic.</title>
        <authorList>
            <person name="Li H.J."/>
            <person name="Zhang X.Y."/>
            <person name="Chen C.X."/>
            <person name="Zhang Y.J."/>
            <person name="Gao Z.M."/>
            <person name="Yu Y."/>
            <person name="Chen X.L."/>
            <person name="Chen B."/>
            <person name="Zhang Y.Z."/>
        </authorList>
    </citation>
    <scope>NUCLEOTIDE SEQUENCE [LARGE SCALE GENOMIC DNA]</scope>
    <source>
        <strain evidence="3 4">ZS6-22T</strain>
    </source>
</reference>
<evidence type="ECO:0000313" key="4">
    <source>
        <dbReference type="Proteomes" id="UP001557485"/>
    </source>
</evidence>
<feature type="transmembrane region" description="Helical" evidence="2">
    <location>
        <begin position="81"/>
        <end position="106"/>
    </location>
</feature>
<keyword evidence="2" id="KW-1133">Transmembrane helix</keyword>
<proteinExistence type="predicted"/>
<accession>A0ABV3U1L3</accession>
<dbReference type="RefSeq" id="WP_368380021.1">
    <property type="nucleotide sequence ID" value="NZ_JBFRYA010000001.1"/>
</dbReference>
<feature type="region of interest" description="Disordered" evidence="1">
    <location>
        <begin position="111"/>
        <end position="143"/>
    </location>
</feature>